<evidence type="ECO:0000256" key="5">
    <source>
        <dbReference type="ARBA" id="ARBA00022691"/>
    </source>
</evidence>
<feature type="domain" description="Methyltransferase small N-terminal" evidence="8">
    <location>
        <begin position="6"/>
        <end position="158"/>
    </location>
</feature>
<comment type="similarity">
    <text evidence="6">Belongs to the methyltransferase superfamily. RsmC family.</text>
</comment>
<gene>
    <name evidence="6 9" type="primary">rsmC</name>
    <name evidence="9" type="ORF">NCTC5906_02067</name>
</gene>
<dbReference type="PANTHER" id="PTHR47816">
    <property type="entry name" value="RIBOSOMAL RNA SMALL SUBUNIT METHYLTRANSFERASE C"/>
    <property type="match status" value="1"/>
</dbReference>
<evidence type="ECO:0000313" key="10">
    <source>
        <dbReference type="Proteomes" id="UP000272690"/>
    </source>
</evidence>
<dbReference type="InterPro" id="IPR013675">
    <property type="entry name" value="Mtase_sm_N"/>
</dbReference>
<dbReference type="InterPro" id="IPR023543">
    <property type="entry name" value="rRNA_ssu_MeTfrase_C"/>
</dbReference>
<dbReference type="InterPro" id="IPR029063">
    <property type="entry name" value="SAM-dependent_MTases_sf"/>
</dbReference>
<comment type="subcellular location">
    <subcellularLocation>
        <location evidence="6">Cytoplasm</location>
    </subcellularLocation>
</comment>
<proteinExistence type="inferred from homology"/>
<dbReference type="GeneID" id="49636464"/>
<dbReference type="CDD" id="cd02440">
    <property type="entry name" value="AdoMet_MTases"/>
    <property type="match status" value="1"/>
</dbReference>
<dbReference type="RefSeq" id="WP_005703808.1">
    <property type="nucleotide sequence ID" value="NZ_AEWB02000015.1"/>
</dbReference>
<evidence type="ECO:0000259" key="8">
    <source>
        <dbReference type="Pfam" id="PF08468"/>
    </source>
</evidence>
<dbReference type="EC" id="2.1.1.172" evidence="6"/>
<dbReference type="GO" id="GO:0005737">
    <property type="term" value="C:cytoplasm"/>
    <property type="evidence" value="ECO:0007669"/>
    <property type="project" value="UniProtKB-SubCell"/>
</dbReference>
<dbReference type="GO" id="GO:0052914">
    <property type="term" value="F:16S rRNA (guanine(1207)-N(2))-methyltransferase activity"/>
    <property type="evidence" value="ECO:0007669"/>
    <property type="project" value="UniProtKB-EC"/>
</dbReference>
<feature type="domain" description="Methyltransferase small" evidence="7">
    <location>
        <begin position="166"/>
        <end position="331"/>
    </location>
</feature>
<dbReference type="GO" id="GO:0003676">
    <property type="term" value="F:nucleic acid binding"/>
    <property type="evidence" value="ECO:0007669"/>
    <property type="project" value="InterPro"/>
</dbReference>
<name>A0A448FBC0_AGGAP</name>
<dbReference type="Gene3D" id="3.40.50.150">
    <property type="entry name" value="Vaccinia Virus protein VP39"/>
    <property type="match status" value="2"/>
</dbReference>
<dbReference type="InterPro" id="IPR002052">
    <property type="entry name" value="DNA_methylase_N6_adenine_CS"/>
</dbReference>
<dbReference type="SUPFAM" id="SSF53335">
    <property type="entry name" value="S-adenosyl-L-methionine-dependent methyltransferases"/>
    <property type="match status" value="1"/>
</dbReference>
<sequence>MICAESEVLERHLDFLTGKSLLLTGAVNDDFLSDLRRQGFNARAWSWYFDYANRENQKQQSAVDFSLEFQRQADLILFYWTKNKQECHFQLMQILAKSPVGQEILIVGENRSGVRSAENMLADFGDIHKIDSARRCSLYHFQLENPPHFELNSFWKSYQHPQLADVTVYALPGVFSAAELDGGTALLLSTLKNVSGDVLDIGCGAGVIGSYIQKHHPKTKLVMTDIHAMALESAQRTLRENQLQGTVLASDVFSHVEGKFDLIISNPPFHDGIDTAYTAVNELIKQAKWHLKTGGELRIVANAFLPYADWLDQHFGDHEVLAKNNKFKVYSVRG</sequence>
<organism evidence="9 10">
    <name type="scientific">Aggregatibacter aphrophilus ATCC 33389</name>
    <dbReference type="NCBI Taxonomy" id="985008"/>
    <lineage>
        <taxon>Bacteria</taxon>
        <taxon>Pseudomonadati</taxon>
        <taxon>Pseudomonadota</taxon>
        <taxon>Gammaproteobacteria</taxon>
        <taxon>Pasteurellales</taxon>
        <taxon>Pasteurellaceae</taxon>
        <taxon>Aggregatibacter</taxon>
    </lineage>
</organism>
<evidence type="ECO:0000259" key="7">
    <source>
        <dbReference type="Pfam" id="PF05175"/>
    </source>
</evidence>
<evidence type="ECO:0000256" key="4">
    <source>
        <dbReference type="ARBA" id="ARBA00022679"/>
    </source>
</evidence>
<keyword evidence="1 6" id="KW-0963">Cytoplasm</keyword>
<dbReference type="OrthoDB" id="9816072at2"/>
<evidence type="ECO:0000256" key="1">
    <source>
        <dbReference type="ARBA" id="ARBA00022490"/>
    </source>
</evidence>
<keyword evidence="2 6" id="KW-0698">rRNA processing</keyword>
<dbReference type="PROSITE" id="PS00092">
    <property type="entry name" value="N6_MTASE"/>
    <property type="match status" value="1"/>
</dbReference>
<dbReference type="AlphaFoldDB" id="A0A448FBC0"/>
<dbReference type="InterPro" id="IPR046977">
    <property type="entry name" value="RsmC/RlmG"/>
</dbReference>
<dbReference type="HAMAP" id="MF_01862">
    <property type="entry name" value="16SrRNA_methyltr_C"/>
    <property type="match status" value="1"/>
</dbReference>
<dbReference type="NCBIfam" id="NF007023">
    <property type="entry name" value="PRK09489.1"/>
    <property type="match status" value="1"/>
</dbReference>
<evidence type="ECO:0000313" key="9">
    <source>
        <dbReference type="EMBL" id="VEF44611.1"/>
    </source>
</evidence>
<dbReference type="InterPro" id="IPR007848">
    <property type="entry name" value="Small_mtfrase_dom"/>
</dbReference>
<keyword evidence="5 6" id="KW-0949">S-adenosyl-L-methionine</keyword>
<dbReference type="Pfam" id="PF08468">
    <property type="entry name" value="MTS_N"/>
    <property type="match status" value="1"/>
</dbReference>
<evidence type="ECO:0000256" key="2">
    <source>
        <dbReference type="ARBA" id="ARBA00022552"/>
    </source>
</evidence>
<dbReference type="PANTHER" id="PTHR47816:SF4">
    <property type="entry name" value="RIBOSOMAL RNA SMALL SUBUNIT METHYLTRANSFERASE C"/>
    <property type="match status" value="1"/>
</dbReference>
<reference evidence="9 10" key="1">
    <citation type="submission" date="2018-12" db="EMBL/GenBank/DDBJ databases">
        <authorList>
            <consortium name="Pathogen Informatics"/>
        </authorList>
    </citation>
    <scope>NUCLEOTIDE SEQUENCE [LARGE SCALE GENOMIC DNA]</scope>
    <source>
        <strain evidence="9 10">NCTC5906</strain>
    </source>
</reference>
<comment type="function">
    <text evidence="6">Specifically methylates the guanine in position 1207 of 16S rRNA in the 30S particle.</text>
</comment>
<dbReference type="Proteomes" id="UP000272690">
    <property type="component" value="Chromosome"/>
</dbReference>
<protein>
    <recommendedName>
        <fullName evidence="6">Ribosomal RNA small subunit methyltransferase C</fullName>
        <ecNumber evidence="6">2.1.1.172</ecNumber>
    </recommendedName>
    <alternativeName>
        <fullName evidence="6">16S rRNA m2G1207 methyltransferase</fullName>
    </alternativeName>
    <alternativeName>
        <fullName evidence="6">rRNA (guanine-N(2)-)-methyltransferase RsmC</fullName>
    </alternativeName>
</protein>
<dbReference type="Pfam" id="PF05175">
    <property type="entry name" value="MTS"/>
    <property type="match status" value="1"/>
</dbReference>
<accession>A0A448FBC0</accession>
<comment type="catalytic activity">
    <reaction evidence="6">
        <text>guanosine(1207) in 16S rRNA + S-adenosyl-L-methionine = N(2)-methylguanosine(1207) in 16S rRNA + S-adenosyl-L-homocysteine + H(+)</text>
        <dbReference type="Rhea" id="RHEA:42736"/>
        <dbReference type="Rhea" id="RHEA-COMP:10213"/>
        <dbReference type="Rhea" id="RHEA-COMP:10214"/>
        <dbReference type="ChEBI" id="CHEBI:15378"/>
        <dbReference type="ChEBI" id="CHEBI:57856"/>
        <dbReference type="ChEBI" id="CHEBI:59789"/>
        <dbReference type="ChEBI" id="CHEBI:74269"/>
        <dbReference type="ChEBI" id="CHEBI:74481"/>
        <dbReference type="EC" id="2.1.1.172"/>
    </reaction>
</comment>
<evidence type="ECO:0000256" key="3">
    <source>
        <dbReference type="ARBA" id="ARBA00022603"/>
    </source>
</evidence>
<evidence type="ECO:0000256" key="6">
    <source>
        <dbReference type="HAMAP-Rule" id="MF_01862"/>
    </source>
</evidence>
<dbReference type="EMBL" id="LR134327">
    <property type="protein sequence ID" value="VEF44611.1"/>
    <property type="molecule type" value="Genomic_DNA"/>
</dbReference>
<keyword evidence="3 6" id="KW-0489">Methyltransferase</keyword>
<comment type="subunit">
    <text evidence="6">Monomer.</text>
</comment>
<keyword evidence="4 6" id="KW-0808">Transferase</keyword>